<dbReference type="InterPro" id="IPR008949">
    <property type="entry name" value="Isoprenoid_synthase_dom_sf"/>
</dbReference>
<evidence type="ECO:0000313" key="1">
    <source>
        <dbReference type="EMBL" id="KUI61877.1"/>
    </source>
</evidence>
<dbReference type="AlphaFoldDB" id="A0A194VD12"/>
<dbReference type="OrthoDB" id="4824565at2759"/>
<accession>A0A194VD12</accession>
<proteinExistence type="predicted"/>
<sequence>MRQYDKELADGVSEPTFVFLSAQTEEQRTEITELGQYLQYRERDVGKALLSTLMRFVTDLHLTKTESQEVRLVEQNCGEHISIMNDIQSWEKELRQSQVSPGGGEEGSHLCSGVKVLADSVSIDIVAVKARLWTMVWNLK</sequence>
<evidence type="ECO:0000313" key="2">
    <source>
        <dbReference type="Proteomes" id="UP000078576"/>
    </source>
</evidence>
<dbReference type="Pfam" id="PF19086">
    <property type="entry name" value="Terpene_syn_C_2"/>
    <property type="match status" value="1"/>
</dbReference>
<name>A0A194VD12_CYTMA</name>
<dbReference type="STRING" id="694573.A0A194VD12"/>
<keyword evidence="2" id="KW-1185">Reference proteome</keyword>
<dbReference type="EMBL" id="KN714790">
    <property type="protein sequence ID" value="KUI61877.1"/>
    <property type="molecule type" value="Genomic_DNA"/>
</dbReference>
<organism evidence="1 2">
    <name type="scientific">Cytospora mali</name>
    <name type="common">Apple Valsa canker fungus</name>
    <name type="synonym">Valsa mali</name>
    <dbReference type="NCBI Taxonomy" id="578113"/>
    <lineage>
        <taxon>Eukaryota</taxon>
        <taxon>Fungi</taxon>
        <taxon>Dikarya</taxon>
        <taxon>Ascomycota</taxon>
        <taxon>Pezizomycotina</taxon>
        <taxon>Sordariomycetes</taxon>
        <taxon>Sordariomycetidae</taxon>
        <taxon>Diaporthales</taxon>
        <taxon>Cytosporaceae</taxon>
        <taxon>Cytospora</taxon>
    </lineage>
</organism>
<reference evidence="2" key="1">
    <citation type="submission" date="2014-12" db="EMBL/GenBank/DDBJ databases">
        <title>Genome Sequence of Valsa Canker Pathogens Uncovers a Specific Adaption of Colonization on Woody Bark.</title>
        <authorList>
            <person name="Yin Z."/>
            <person name="Liu H."/>
            <person name="Gao X."/>
            <person name="Li Z."/>
            <person name="Song N."/>
            <person name="Ke X."/>
            <person name="Dai Q."/>
            <person name="Wu Y."/>
            <person name="Sun Y."/>
            <person name="Xu J.-R."/>
            <person name="Kang Z.K."/>
            <person name="Wang L."/>
            <person name="Huang L."/>
        </authorList>
    </citation>
    <scope>NUCLEOTIDE SEQUENCE [LARGE SCALE GENOMIC DNA]</scope>
    <source>
        <strain evidence="2">SXYL134</strain>
    </source>
</reference>
<dbReference type="Proteomes" id="UP000078576">
    <property type="component" value="Unassembled WGS sequence"/>
</dbReference>
<gene>
    <name evidence="1" type="ORF">VP1G_11344</name>
</gene>
<dbReference type="SUPFAM" id="SSF48576">
    <property type="entry name" value="Terpenoid synthases"/>
    <property type="match status" value="1"/>
</dbReference>
<dbReference type="Gene3D" id="1.10.600.10">
    <property type="entry name" value="Farnesyl Diphosphate Synthase"/>
    <property type="match status" value="1"/>
</dbReference>
<protein>
    <submittedName>
        <fullName evidence="1">Aristolochene synthase</fullName>
    </submittedName>
</protein>